<dbReference type="Gene3D" id="3.40.30.10">
    <property type="entry name" value="Glutaredoxin"/>
    <property type="match status" value="1"/>
</dbReference>
<dbReference type="eggNOG" id="COG1331">
    <property type="taxonomic scope" value="Bacteria"/>
</dbReference>
<dbReference type="InterPro" id="IPR036249">
    <property type="entry name" value="Thioredoxin-like_sf"/>
</dbReference>
<name>H6L999_SAPGL</name>
<dbReference type="PANTHER" id="PTHR42899">
    <property type="entry name" value="SPERMATOGENESIS-ASSOCIATED PROTEIN 20"/>
    <property type="match status" value="1"/>
</dbReference>
<proteinExistence type="predicted"/>
<dbReference type="KEGG" id="sgn:SGRA_1536"/>
<dbReference type="Gene3D" id="1.50.10.20">
    <property type="match status" value="1"/>
</dbReference>
<dbReference type="SUPFAM" id="SSF52833">
    <property type="entry name" value="Thioredoxin-like"/>
    <property type="match status" value="1"/>
</dbReference>
<organism evidence="2 3">
    <name type="scientific">Saprospira grandis (strain Lewin)</name>
    <dbReference type="NCBI Taxonomy" id="984262"/>
    <lineage>
        <taxon>Bacteria</taxon>
        <taxon>Pseudomonadati</taxon>
        <taxon>Bacteroidota</taxon>
        <taxon>Saprospiria</taxon>
        <taxon>Saprospirales</taxon>
        <taxon>Saprospiraceae</taxon>
        <taxon>Saprospira</taxon>
    </lineage>
</organism>
<evidence type="ECO:0000313" key="3">
    <source>
        <dbReference type="Proteomes" id="UP000007519"/>
    </source>
</evidence>
<dbReference type="InterPro" id="IPR004879">
    <property type="entry name" value="Ssp411-like_TRX"/>
</dbReference>
<dbReference type="PANTHER" id="PTHR42899:SF1">
    <property type="entry name" value="SPERMATOGENESIS-ASSOCIATED PROTEIN 20"/>
    <property type="match status" value="1"/>
</dbReference>
<dbReference type="CDD" id="cd02955">
    <property type="entry name" value="SSP411"/>
    <property type="match status" value="1"/>
</dbReference>
<feature type="domain" description="Spermatogenesis-associated protein 20-like TRX" evidence="1">
    <location>
        <begin position="5"/>
        <end position="166"/>
    </location>
</feature>
<dbReference type="PIRSF" id="PIRSF006402">
    <property type="entry name" value="UCP006402_thioredoxin"/>
    <property type="match status" value="1"/>
</dbReference>
<dbReference type="HOGENOM" id="CLU_014051_4_1_10"/>
<dbReference type="RefSeq" id="WP_015691907.1">
    <property type="nucleotide sequence ID" value="NC_016940.1"/>
</dbReference>
<reference evidence="2 3" key="1">
    <citation type="journal article" date="2012" name="Stand. Genomic Sci.">
        <title>Complete genome sequencing and analysis of Saprospira grandis str. Lewin, a predatory marine bacterium.</title>
        <authorList>
            <person name="Saw J.H."/>
            <person name="Yuryev A."/>
            <person name="Kanbe M."/>
            <person name="Hou S."/>
            <person name="Young A.G."/>
            <person name="Aizawa S."/>
            <person name="Alam M."/>
        </authorList>
    </citation>
    <scope>NUCLEOTIDE SEQUENCE [LARGE SCALE GENOMIC DNA]</scope>
    <source>
        <strain evidence="2 3">Lewin</strain>
    </source>
</reference>
<dbReference type="AlphaFoldDB" id="H6L999"/>
<protein>
    <recommendedName>
        <fullName evidence="1">Spermatogenesis-associated protein 20-like TRX domain-containing protein</fullName>
    </recommendedName>
</protein>
<sequence length="689" mass="79419">MKYSNRLQKESSPYLQQHAHNPVDWYPWGQEALDKAKAENKMILLSIGYSTCHWCHVMEKESFEDPRVGEFMNQHFVSIKVDREERPDLDHIYMEAVQLVTGGQGGWPLNCFLLPNGRPFFGGTYFPPRRMQNRNSWMEVLGNLSKVWQEQPKTIIDQADKLYNFLQKGEDKMTEGIDFGQNGDSPFKASDWNYCLDQLADNFDEQAGGFGHSPKFPSVMSLRYLLNSYYYEKDQKAMQQLQFSLDAMIYGGIYDQLGGGFARYTVDRYWKIPHFEKMLYDNALLIGLLADSYKLTQKPLYAQTIAECWNWLQSEMQSPEGTYYSALDADSEGEEGKFYVWNWEELQRALANWPQPWKQIFLDFYDASPAGNWEGKIILRRPQSLAGFAQSRKLDPEELQQELDKIKAHLLDIRAQRIRPGRDEKIILSWNALLASALLKAYQAIRLPEYKKAALGILEQIEKRLQNEKGQLLHSYAGDKIAPQLAFSDDYAFLIEAHLLAYEVSFEEKHLQRADQLMQACIADHSAEAGLFYYSSAQQTDILYRKKDLYDSATPSGNSSLMHNLEQLGILLDKAEYRERAAQMAAAMRKSIRKYPQSFGRWANFLFKILYPTKELAIVGSEFANWAAEMQSHFAPNLIYAATEKSSNLPLLAGREQADGQSKIFLCENYACQLPVDSVEEVWTKIKNK</sequence>
<keyword evidence="3" id="KW-1185">Reference proteome</keyword>
<gene>
    <name evidence="2" type="ordered locus">SGRA_1536</name>
</gene>
<dbReference type="OrthoDB" id="9762614at2"/>
<dbReference type="GO" id="GO:0005975">
    <property type="term" value="P:carbohydrate metabolic process"/>
    <property type="evidence" value="ECO:0007669"/>
    <property type="project" value="InterPro"/>
</dbReference>
<evidence type="ECO:0000313" key="2">
    <source>
        <dbReference type="EMBL" id="AFC24271.1"/>
    </source>
</evidence>
<dbReference type="EMBL" id="CP002831">
    <property type="protein sequence ID" value="AFC24271.1"/>
    <property type="molecule type" value="Genomic_DNA"/>
</dbReference>
<dbReference type="Proteomes" id="UP000007519">
    <property type="component" value="Chromosome"/>
</dbReference>
<dbReference type="InterPro" id="IPR024705">
    <property type="entry name" value="Ssp411"/>
</dbReference>
<dbReference type="InterPro" id="IPR008928">
    <property type="entry name" value="6-hairpin_glycosidase_sf"/>
</dbReference>
<dbReference type="Pfam" id="PF03190">
    <property type="entry name" value="Thioredox_DsbH"/>
    <property type="match status" value="1"/>
</dbReference>
<accession>H6L999</accession>
<evidence type="ECO:0000259" key="1">
    <source>
        <dbReference type="Pfam" id="PF03190"/>
    </source>
</evidence>
<dbReference type="SUPFAM" id="SSF48208">
    <property type="entry name" value="Six-hairpin glycosidases"/>
    <property type="match status" value="1"/>
</dbReference>